<dbReference type="InterPro" id="IPR002467">
    <property type="entry name" value="Pept_M24A_MAP1"/>
</dbReference>
<dbReference type="GO" id="GO:0046872">
    <property type="term" value="F:metal ion binding"/>
    <property type="evidence" value="ECO:0007669"/>
    <property type="project" value="UniProtKB-UniRule"/>
</dbReference>
<evidence type="ECO:0000256" key="5">
    <source>
        <dbReference type="ARBA" id="ARBA00022801"/>
    </source>
</evidence>
<comment type="function">
    <text evidence="1 6">Removes the N-terminal methionine from nascent proteins. The N-terminal methionine is often cleaved when the second residue in the primary sequence is small and uncharged (Met-Ala-, Cys, Gly, Pro, Ser, Thr, or Val). Requires deformylation of the N(alpha)-formylated initiator methionine before it can be hydrolyzed.</text>
</comment>
<evidence type="ECO:0000313" key="9">
    <source>
        <dbReference type="EMBL" id="OGG96772.1"/>
    </source>
</evidence>
<evidence type="ECO:0000256" key="4">
    <source>
        <dbReference type="ARBA" id="ARBA00022723"/>
    </source>
</evidence>
<dbReference type="GO" id="GO:0004239">
    <property type="term" value="F:initiator methionyl aminopeptidase activity"/>
    <property type="evidence" value="ECO:0007669"/>
    <property type="project" value="UniProtKB-UniRule"/>
</dbReference>
<name>A0A1F6GF95_9PROT</name>
<dbReference type="Gene3D" id="3.90.230.10">
    <property type="entry name" value="Creatinase/methionine aminopeptidase superfamily"/>
    <property type="match status" value="1"/>
</dbReference>
<feature type="binding site" evidence="6">
    <location>
        <position position="93"/>
    </location>
    <ligand>
        <name>a divalent metal cation</name>
        <dbReference type="ChEBI" id="CHEBI:60240"/>
        <label>1</label>
    </ligand>
</feature>
<dbReference type="CDD" id="cd01086">
    <property type="entry name" value="MetAP1"/>
    <property type="match status" value="1"/>
</dbReference>
<feature type="binding site" evidence="6">
    <location>
        <position position="163"/>
    </location>
    <ligand>
        <name>substrate</name>
    </ligand>
</feature>
<dbReference type="InterPro" id="IPR001714">
    <property type="entry name" value="Pept_M24_MAP"/>
</dbReference>
<dbReference type="HAMAP" id="MF_01974">
    <property type="entry name" value="MetAP_1"/>
    <property type="match status" value="1"/>
</dbReference>
<evidence type="ECO:0000256" key="6">
    <source>
        <dbReference type="HAMAP-Rule" id="MF_01974"/>
    </source>
</evidence>
<dbReference type="InterPro" id="IPR000994">
    <property type="entry name" value="Pept_M24"/>
</dbReference>
<dbReference type="GO" id="GO:0070006">
    <property type="term" value="F:metalloaminopeptidase activity"/>
    <property type="evidence" value="ECO:0007669"/>
    <property type="project" value="UniProtKB-UniRule"/>
</dbReference>
<dbReference type="Pfam" id="PF00557">
    <property type="entry name" value="Peptidase_M24"/>
    <property type="match status" value="1"/>
</dbReference>
<feature type="binding site" evidence="6">
    <location>
        <position position="93"/>
    </location>
    <ligand>
        <name>a divalent metal cation</name>
        <dbReference type="ChEBI" id="CHEBI:60240"/>
        <label>2</label>
        <note>catalytic</note>
    </ligand>
</feature>
<keyword evidence="4 6" id="KW-0479">Metal-binding</keyword>
<protein>
    <recommendedName>
        <fullName evidence="6 7">Methionine aminopeptidase</fullName>
        <shortName evidence="6">MAP</shortName>
        <shortName evidence="6">MetAP</shortName>
        <ecNumber evidence="6 7">3.4.11.18</ecNumber>
    </recommendedName>
    <alternativeName>
        <fullName evidence="6">Peptidase M</fullName>
    </alternativeName>
</protein>
<dbReference type="InterPro" id="IPR036005">
    <property type="entry name" value="Creatinase/aminopeptidase-like"/>
</dbReference>
<feature type="domain" description="Peptidase M24" evidence="8">
    <location>
        <begin position="1"/>
        <end position="226"/>
    </location>
</feature>
<comment type="subunit">
    <text evidence="6">Monomer.</text>
</comment>
<keyword evidence="5 6" id="KW-0378">Hydrolase</keyword>
<gene>
    <name evidence="6" type="primary">map</name>
    <name evidence="9" type="ORF">A2527_03610</name>
</gene>
<dbReference type="PANTHER" id="PTHR43330:SF8">
    <property type="entry name" value="METHIONINE AMINOPEPTIDASE 1D, MITOCHONDRIAL"/>
    <property type="match status" value="1"/>
</dbReference>
<feature type="binding site" evidence="6">
    <location>
        <position position="82"/>
    </location>
    <ligand>
        <name>a divalent metal cation</name>
        <dbReference type="ChEBI" id="CHEBI:60240"/>
        <label>1</label>
    </ligand>
</feature>
<dbReference type="PANTHER" id="PTHR43330">
    <property type="entry name" value="METHIONINE AMINOPEPTIDASE"/>
    <property type="match status" value="1"/>
</dbReference>
<dbReference type="EC" id="3.4.11.18" evidence="6 7"/>
<dbReference type="PRINTS" id="PR00599">
    <property type="entry name" value="MAPEPTIDASE"/>
</dbReference>
<sequence length="235" mass="25931">MRRSCRLAKSTLGMIEKEIKAGITTDHINELVHQFTLDNGALPATLNYHGYPKSCCTSLNEVVCHGIPSERVLEEGDIINVDVTCILDGFYGDTNKTFFVGEVSKEARRVTEIAYHCLELGIAAVKPYGHIGDIGHAIQVYAHDQGCSVVEQFVGHGISRKFHEEPQVPHFGRPGQGQVILPGMFFTIEPMINLGRKGVRILRDNWTAVTIDGQLSAQFEHTLYVSPEGVEVLTA</sequence>
<evidence type="ECO:0000313" key="10">
    <source>
        <dbReference type="Proteomes" id="UP000178449"/>
    </source>
</evidence>
<feature type="binding site" evidence="6">
    <location>
        <position position="220"/>
    </location>
    <ligand>
        <name>a divalent metal cation</name>
        <dbReference type="ChEBI" id="CHEBI:60240"/>
        <label>2</label>
        <note>catalytic</note>
    </ligand>
</feature>
<dbReference type="GO" id="GO:0006508">
    <property type="term" value="P:proteolysis"/>
    <property type="evidence" value="ECO:0007669"/>
    <property type="project" value="UniProtKB-KW"/>
</dbReference>
<feature type="binding site" evidence="6">
    <location>
        <position position="65"/>
    </location>
    <ligand>
        <name>substrate</name>
    </ligand>
</feature>
<feature type="binding site" evidence="6">
    <location>
        <position position="156"/>
    </location>
    <ligand>
        <name>a divalent metal cation</name>
        <dbReference type="ChEBI" id="CHEBI:60240"/>
        <label>2</label>
        <note>catalytic</note>
    </ligand>
</feature>
<feature type="binding site" evidence="6">
    <location>
        <position position="220"/>
    </location>
    <ligand>
        <name>a divalent metal cation</name>
        <dbReference type="ChEBI" id="CHEBI:60240"/>
        <label>1</label>
    </ligand>
</feature>
<comment type="caution">
    <text evidence="9">The sequence shown here is derived from an EMBL/GenBank/DDBJ whole genome shotgun (WGS) entry which is preliminary data.</text>
</comment>
<feature type="binding site" evidence="6">
    <location>
        <position position="189"/>
    </location>
    <ligand>
        <name>a divalent metal cation</name>
        <dbReference type="ChEBI" id="CHEBI:60240"/>
        <label>2</label>
        <note>catalytic</note>
    </ligand>
</feature>
<evidence type="ECO:0000259" key="8">
    <source>
        <dbReference type="Pfam" id="PF00557"/>
    </source>
</evidence>
<comment type="catalytic activity">
    <reaction evidence="6 7">
        <text>Release of N-terminal amino acids, preferentially methionine, from peptides and arylamides.</text>
        <dbReference type="EC" id="3.4.11.18"/>
    </reaction>
</comment>
<dbReference type="NCBIfam" id="TIGR00500">
    <property type="entry name" value="met_pdase_I"/>
    <property type="match status" value="1"/>
</dbReference>
<dbReference type="AlphaFoldDB" id="A0A1F6GF95"/>
<organism evidence="9 10">
    <name type="scientific">Candidatus Lambdaproteobacteria bacterium RIFOXYD2_FULL_50_16</name>
    <dbReference type="NCBI Taxonomy" id="1817772"/>
    <lineage>
        <taxon>Bacteria</taxon>
        <taxon>Pseudomonadati</taxon>
        <taxon>Pseudomonadota</taxon>
        <taxon>Candidatus Lambdaproteobacteria</taxon>
    </lineage>
</organism>
<comment type="similarity">
    <text evidence="6">Belongs to the peptidase M24A family. Methionine aminopeptidase type 1 subfamily.</text>
</comment>
<dbReference type="EMBL" id="MFNE01000010">
    <property type="protein sequence ID" value="OGG96772.1"/>
    <property type="molecule type" value="Genomic_DNA"/>
</dbReference>
<comment type="cofactor">
    <cofactor evidence="6">
        <name>Co(2+)</name>
        <dbReference type="ChEBI" id="CHEBI:48828"/>
    </cofactor>
    <cofactor evidence="6">
        <name>Zn(2+)</name>
        <dbReference type="ChEBI" id="CHEBI:29105"/>
    </cofactor>
    <cofactor evidence="6">
        <name>Mn(2+)</name>
        <dbReference type="ChEBI" id="CHEBI:29035"/>
    </cofactor>
    <cofactor evidence="6">
        <name>Fe(2+)</name>
        <dbReference type="ChEBI" id="CHEBI:29033"/>
    </cofactor>
    <text evidence="6">Binds 2 divalent metal cations per subunit. Has a high-affinity and a low affinity metal-binding site. The true nature of the physiological cofactor is under debate. The enzyme is active with cobalt, zinc, manganese or divalent iron ions. Most likely, methionine aminopeptidases function as mononuclear Fe(2+)-metalloproteases under physiological conditions, and the catalytically relevant metal-binding site has been assigned to the histidine-containing high-affinity site.</text>
</comment>
<proteinExistence type="inferred from homology"/>
<evidence type="ECO:0000256" key="3">
    <source>
        <dbReference type="ARBA" id="ARBA00022670"/>
    </source>
</evidence>
<dbReference type="PROSITE" id="PS00680">
    <property type="entry name" value="MAP_1"/>
    <property type="match status" value="1"/>
</dbReference>
<evidence type="ECO:0000256" key="2">
    <source>
        <dbReference type="ARBA" id="ARBA00022438"/>
    </source>
</evidence>
<evidence type="ECO:0000256" key="7">
    <source>
        <dbReference type="RuleBase" id="RU003653"/>
    </source>
</evidence>
<dbReference type="SUPFAM" id="SSF55920">
    <property type="entry name" value="Creatinase/aminopeptidase"/>
    <property type="match status" value="1"/>
</dbReference>
<keyword evidence="3 6" id="KW-0645">Protease</keyword>
<dbReference type="STRING" id="1817772.A2527_03610"/>
<keyword evidence="2 6" id="KW-0031">Aminopeptidase</keyword>
<dbReference type="Proteomes" id="UP000178449">
    <property type="component" value="Unassembled WGS sequence"/>
</dbReference>
<evidence type="ECO:0000256" key="1">
    <source>
        <dbReference type="ARBA" id="ARBA00002521"/>
    </source>
</evidence>
<accession>A0A1F6GF95</accession>
<reference evidence="9 10" key="1">
    <citation type="journal article" date="2016" name="Nat. Commun.">
        <title>Thousands of microbial genomes shed light on interconnected biogeochemical processes in an aquifer system.</title>
        <authorList>
            <person name="Anantharaman K."/>
            <person name="Brown C.T."/>
            <person name="Hug L.A."/>
            <person name="Sharon I."/>
            <person name="Castelle C.J."/>
            <person name="Probst A.J."/>
            <person name="Thomas B.C."/>
            <person name="Singh A."/>
            <person name="Wilkins M.J."/>
            <person name="Karaoz U."/>
            <person name="Brodie E.L."/>
            <person name="Williams K.H."/>
            <person name="Hubbard S.S."/>
            <person name="Banfield J.F."/>
        </authorList>
    </citation>
    <scope>NUCLEOTIDE SEQUENCE [LARGE SCALE GENOMIC DNA]</scope>
</reference>